<dbReference type="FunFam" id="3.10.10.10:FF:000007">
    <property type="entry name" value="Retrovirus-related Pol polyprotein from transposon 17.6-like Protein"/>
    <property type="match status" value="1"/>
</dbReference>
<proteinExistence type="predicted"/>
<keyword evidence="1" id="KW-0645">Protease</keyword>
<evidence type="ECO:0000256" key="8">
    <source>
        <dbReference type="SAM" id="MobiDB-lite"/>
    </source>
</evidence>
<dbReference type="SUPFAM" id="SSF56672">
    <property type="entry name" value="DNA/RNA polymerases"/>
    <property type="match status" value="1"/>
</dbReference>
<evidence type="ECO:0000259" key="9">
    <source>
        <dbReference type="PROSITE" id="PS50878"/>
    </source>
</evidence>
<protein>
    <submittedName>
        <fullName evidence="10">Transposon Ty3-G Gag-Pol polyprotein</fullName>
    </submittedName>
</protein>
<dbReference type="GO" id="GO:0008233">
    <property type="term" value="F:peptidase activity"/>
    <property type="evidence" value="ECO:0007669"/>
    <property type="project" value="UniProtKB-KW"/>
</dbReference>
<comment type="caution">
    <text evidence="10">The sequence shown here is derived from an EMBL/GenBank/DDBJ whole genome shotgun (WGS) entry which is preliminary data.</text>
</comment>
<dbReference type="CDD" id="cd01647">
    <property type="entry name" value="RT_LTR"/>
    <property type="match status" value="1"/>
</dbReference>
<evidence type="ECO:0000256" key="6">
    <source>
        <dbReference type="ARBA" id="ARBA00022801"/>
    </source>
</evidence>
<evidence type="ECO:0000256" key="3">
    <source>
        <dbReference type="ARBA" id="ARBA00022695"/>
    </source>
</evidence>
<evidence type="ECO:0000256" key="1">
    <source>
        <dbReference type="ARBA" id="ARBA00022670"/>
    </source>
</evidence>
<feature type="domain" description="Reverse transcriptase" evidence="9">
    <location>
        <begin position="46"/>
        <end position="224"/>
    </location>
</feature>
<evidence type="ECO:0000256" key="4">
    <source>
        <dbReference type="ARBA" id="ARBA00022722"/>
    </source>
</evidence>
<gene>
    <name evidence="10" type="primary">TY3B-G_40</name>
    <name evidence="10" type="ORF">CK203_044019</name>
</gene>
<evidence type="ECO:0000256" key="7">
    <source>
        <dbReference type="ARBA" id="ARBA00022918"/>
    </source>
</evidence>
<keyword evidence="4" id="KW-0540">Nuclease</keyword>
<dbReference type="AlphaFoldDB" id="A0A438HTG0"/>
<dbReference type="PANTHER" id="PTHR24559">
    <property type="entry name" value="TRANSPOSON TY3-I GAG-POL POLYPROTEIN"/>
    <property type="match status" value="1"/>
</dbReference>
<evidence type="ECO:0000313" key="10">
    <source>
        <dbReference type="EMBL" id="RVW87754.1"/>
    </source>
</evidence>
<sequence>MPGIHPSTASHRLNILPSSRPVRRKVWRFHPDRQKIIQSEVNKLLDVRFIREVEYPEWLANVVVVPKKEGRWRVCVDYTNLNNACPKDSFPLPRINQIVDSIVGHGMLSFLDAFSGYHQIPMAPADEEKTAFITPHGLYCYKVMSFGLKNTSATYQRLMTKIFKPLIGRMVEVYIDDIVVKNKTREEHTHHLQEVFHLLRRYDMRLNPSKCAFGSAFEKIKHYLTQPPILSSPQPDERLYMYIAPSDDRCGNKIFKDRTDCLSLAKRLPEAPLVFPSLPNSRTYRPAPPKHPAQTGPVQKDATMGHRFERSGGPYEPTEPPGRQVLEWVCCYNLQLTNNWSRSSGSDSPHQTTKLKYGAKDERMSQYLTKVRDTLKQLDEWTIKKVSRVDNIQADALAGITTSFSIREAILLPIQVQANPSITQSPACNAIKESQEWTSVIKEYLRTGTLPELDAIYFTVHQSSSSDLLMSLE</sequence>
<dbReference type="Pfam" id="PF00078">
    <property type="entry name" value="RVT_1"/>
    <property type="match status" value="1"/>
</dbReference>
<evidence type="ECO:0000256" key="5">
    <source>
        <dbReference type="ARBA" id="ARBA00022759"/>
    </source>
</evidence>
<dbReference type="GO" id="GO:0004519">
    <property type="term" value="F:endonuclease activity"/>
    <property type="evidence" value="ECO:0007669"/>
    <property type="project" value="UniProtKB-KW"/>
</dbReference>
<dbReference type="GO" id="GO:0003964">
    <property type="term" value="F:RNA-directed DNA polymerase activity"/>
    <property type="evidence" value="ECO:0007669"/>
    <property type="project" value="UniProtKB-KW"/>
</dbReference>
<evidence type="ECO:0000313" key="11">
    <source>
        <dbReference type="Proteomes" id="UP000288805"/>
    </source>
</evidence>
<keyword evidence="7" id="KW-0695">RNA-directed DNA polymerase</keyword>
<dbReference type="Gene3D" id="3.30.70.270">
    <property type="match status" value="1"/>
</dbReference>
<accession>A0A438HTG0</accession>
<organism evidence="10 11">
    <name type="scientific">Vitis vinifera</name>
    <name type="common">Grape</name>
    <dbReference type="NCBI Taxonomy" id="29760"/>
    <lineage>
        <taxon>Eukaryota</taxon>
        <taxon>Viridiplantae</taxon>
        <taxon>Streptophyta</taxon>
        <taxon>Embryophyta</taxon>
        <taxon>Tracheophyta</taxon>
        <taxon>Spermatophyta</taxon>
        <taxon>Magnoliopsida</taxon>
        <taxon>eudicotyledons</taxon>
        <taxon>Gunneridae</taxon>
        <taxon>Pentapetalae</taxon>
        <taxon>rosids</taxon>
        <taxon>Vitales</taxon>
        <taxon>Vitaceae</taxon>
        <taxon>Viteae</taxon>
        <taxon>Vitis</taxon>
    </lineage>
</organism>
<keyword evidence="5" id="KW-0255">Endonuclease</keyword>
<dbReference type="Gene3D" id="3.10.10.10">
    <property type="entry name" value="HIV Type 1 Reverse Transcriptase, subunit A, domain 1"/>
    <property type="match status" value="1"/>
</dbReference>
<dbReference type="InterPro" id="IPR043128">
    <property type="entry name" value="Rev_trsase/Diguanyl_cyclase"/>
</dbReference>
<keyword evidence="3" id="KW-0548">Nucleotidyltransferase</keyword>
<keyword evidence="6" id="KW-0378">Hydrolase</keyword>
<keyword evidence="2" id="KW-0808">Transferase</keyword>
<feature type="region of interest" description="Disordered" evidence="8">
    <location>
        <begin position="277"/>
        <end position="319"/>
    </location>
</feature>
<dbReference type="Proteomes" id="UP000288805">
    <property type="component" value="Unassembled WGS sequence"/>
</dbReference>
<dbReference type="InterPro" id="IPR000477">
    <property type="entry name" value="RT_dom"/>
</dbReference>
<evidence type="ECO:0000256" key="2">
    <source>
        <dbReference type="ARBA" id="ARBA00022679"/>
    </source>
</evidence>
<dbReference type="GO" id="GO:0006508">
    <property type="term" value="P:proteolysis"/>
    <property type="evidence" value="ECO:0007669"/>
    <property type="project" value="UniProtKB-KW"/>
</dbReference>
<dbReference type="InterPro" id="IPR043502">
    <property type="entry name" value="DNA/RNA_pol_sf"/>
</dbReference>
<dbReference type="EMBL" id="QGNW01000180">
    <property type="protein sequence ID" value="RVW87754.1"/>
    <property type="molecule type" value="Genomic_DNA"/>
</dbReference>
<dbReference type="PANTHER" id="PTHR24559:SF444">
    <property type="entry name" value="REVERSE TRANSCRIPTASE DOMAIN-CONTAINING PROTEIN"/>
    <property type="match status" value="1"/>
</dbReference>
<dbReference type="InterPro" id="IPR053134">
    <property type="entry name" value="RNA-dir_DNA_polymerase"/>
</dbReference>
<reference evidence="10 11" key="1">
    <citation type="journal article" date="2018" name="PLoS Genet.">
        <title>Population sequencing reveals clonal diversity and ancestral inbreeding in the grapevine cultivar Chardonnay.</title>
        <authorList>
            <person name="Roach M.J."/>
            <person name="Johnson D.L."/>
            <person name="Bohlmann J."/>
            <person name="van Vuuren H.J."/>
            <person name="Jones S.J."/>
            <person name="Pretorius I.S."/>
            <person name="Schmidt S.A."/>
            <person name="Borneman A.R."/>
        </authorList>
    </citation>
    <scope>NUCLEOTIDE SEQUENCE [LARGE SCALE GENOMIC DNA]</scope>
    <source>
        <strain evidence="11">cv. Chardonnay</strain>
        <tissue evidence="10">Leaf</tissue>
    </source>
</reference>
<dbReference type="PROSITE" id="PS50878">
    <property type="entry name" value="RT_POL"/>
    <property type="match status" value="1"/>
</dbReference>
<name>A0A438HTG0_VITVI</name>